<dbReference type="EMBL" id="BART01016681">
    <property type="protein sequence ID" value="GAG84860.1"/>
    <property type="molecule type" value="Genomic_DNA"/>
</dbReference>
<feature type="transmembrane region" description="Helical" evidence="1">
    <location>
        <begin position="54"/>
        <end position="72"/>
    </location>
</feature>
<gene>
    <name evidence="2" type="ORF">S01H4_32013</name>
</gene>
<evidence type="ECO:0008006" key="3">
    <source>
        <dbReference type="Google" id="ProtNLM"/>
    </source>
</evidence>
<feature type="non-terminal residue" evidence="2">
    <location>
        <position position="1"/>
    </location>
</feature>
<comment type="caution">
    <text evidence="2">The sequence shown here is derived from an EMBL/GenBank/DDBJ whole genome shotgun (WGS) entry which is preliminary data.</text>
</comment>
<proteinExistence type="predicted"/>
<evidence type="ECO:0000256" key="1">
    <source>
        <dbReference type="SAM" id="Phobius"/>
    </source>
</evidence>
<keyword evidence="1" id="KW-0472">Membrane</keyword>
<accession>X1AQ16</accession>
<sequence>RSQSWHKNDFYFSEAIGKALSRLKTFKTGLKTAATDVSATAKQTELFHKGVTGTAIRLQAAGAALVIFGNLLKRSENQIISFIGSAAELAGIIIGPVGIAMAFIISKVGDVIYQIGNRLVEANLRAAQSFSDLELRTFTFRRTVEAYSKIFPDVVSGTEAWEKLINKLNKATGTTIGTLQASASEIISATAAMGFNEDQMMKLLEVSVDYAAQIKGDTLQSTLDFISAMNGQSQSVLKYGAHMTATAVQEKLRGKGIRRNIASMPSNEAIIFLLWKTKICPIIIKS</sequence>
<evidence type="ECO:0000313" key="2">
    <source>
        <dbReference type="EMBL" id="GAG84860.1"/>
    </source>
</evidence>
<feature type="transmembrane region" description="Helical" evidence="1">
    <location>
        <begin position="79"/>
        <end position="105"/>
    </location>
</feature>
<dbReference type="AlphaFoldDB" id="X1AQ16"/>
<reference evidence="2" key="1">
    <citation type="journal article" date="2014" name="Front. Microbiol.">
        <title>High frequency of phylogenetically diverse reductive dehalogenase-homologous genes in deep subseafloor sedimentary metagenomes.</title>
        <authorList>
            <person name="Kawai M."/>
            <person name="Futagami T."/>
            <person name="Toyoda A."/>
            <person name="Takaki Y."/>
            <person name="Nishi S."/>
            <person name="Hori S."/>
            <person name="Arai W."/>
            <person name="Tsubouchi T."/>
            <person name="Morono Y."/>
            <person name="Uchiyama I."/>
            <person name="Ito T."/>
            <person name="Fujiyama A."/>
            <person name="Inagaki F."/>
            <person name="Takami H."/>
        </authorList>
    </citation>
    <scope>NUCLEOTIDE SEQUENCE</scope>
    <source>
        <strain evidence="2">Expedition CK06-06</strain>
    </source>
</reference>
<keyword evidence="1" id="KW-1133">Transmembrane helix</keyword>
<organism evidence="2">
    <name type="scientific">marine sediment metagenome</name>
    <dbReference type="NCBI Taxonomy" id="412755"/>
    <lineage>
        <taxon>unclassified sequences</taxon>
        <taxon>metagenomes</taxon>
        <taxon>ecological metagenomes</taxon>
    </lineage>
</organism>
<protein>
    <recommendedName>
        <fullName evidence="3">Phage tail tape measure protein domain-containing protein</fullName>
    </recommendedName>
</protein>
<name>X1AQ16_9ZZZZ</name>
<keyword evidence="1" id="KW-0812">Transmembrane</keyword>